<dbReference type="AlphaFoldDB" id="A0A2S4N892"/>
<comment type="catalytic activity">
    <reaction evidence="2">
        <text>a quinone + NADH + 5 H(+)(in) = a quinol + NAD(+) + 4 H(+)(out)</text>
        <dbReference type="Rhea" id="RHEA:57888"/>
        <dbReference type="ChEBI" id="CHEBI:15378"/>
        <dbReference type="ChEBI" id="CHEBI:24646"/>
        <dbReference type="ChEBI" id="CHEBI:57540"/>
        <dbReference type="ChEBI" id="CHEBI:57945"/>
        <dbReference type="ChEBI" id="CHEBI:132124"/>
    </reaction>
</comment>
<dbReference type="PANTHER" id="PTHR33269:SF17">
    <property type="entry name" value="NADH-UBIQUINONE OXIDOREDUCTASE CHAIN 6"/>
    <property type="match status" value="1"/>
</dbReference>
<keyword evidence="2" id="KW-1003">Cell membrane</keyword>
<sequence length="173" mass="19417">MSTVLIIFYILSAITLSMAFLAVFTRNPIHSAIYLVVCMMSIGGHFLLFNSQFLAIVQIIVYAGAIMVLILYTIMLMDLNKEHEVHRPRVTRLVAIILFSLTCIILILIFINSDPVAGTIDRYDNFGEDFQSIKKLGKVLLNEYLVPFEYASILLLTAMIGAVLLSKKEKPGK</sequence>
<comment type="similarity">
    <text evidence="1 2">Belongs to the complex I subunit 6 family.</text>
</comment>
<keyword evidence="4" id="KW-1185">Reference proteome</keyword>
<protein>
    <recommendedName>
        <fullName evidence="2">NADH-quinone oxidoreductase subunit J</fullName>
        <ecNumber evidence="2">7.1.1.-</ecNumber>
    </recommendedName>
</protein>
<dbReference type="InterPro" id="IPR001457">
    <property type="entry name" value="NADH_UbQ/plastoQ_OxRdtase_su6"/>
</dbReference>
<dbReference type="Proteomes" id="UP000237056">
    <property type="component" value="Unassembled WGS sequence"/>
</dbReference>
<comment type="subcellular location">
    <subcellularLocation>
        <location evidence="2">Cell membrane</location>
        <topology evidence="2">Multi-pass membrane protein</topology>
    </subcellularLocation>
</comment>
<feature type="transmembrane region" description="Helical" evidence="2">
    <location>
        <begin position="6"/>
        <end position="25"/>
    </location>
</feature>
<dbReference type="Pfam" id="PF00499">
    <property type="entry name" value="Oxidored_q3"/>
    <property type="match status" value="1"/>
</dbReference>
<feature type="transmembrane region" description="Helical" evidence="2">
    <location>
        <begin position="90"/>
        <end position="111"/>
    </location>
</feature>
<evidence type="ECO:0000313" key="3">
    <source>
        <dbReference type="EMBL" id="POS01922.1"/>
    </source>
</evidence>
<dbReference type="EC" id="7.1.1.-" evidence="2"/>
<dbReference type="GO" id="GO:0048038">
    <property type="term" value="F:quinone binding"/>
    <property type="evidence" value="ECO:0007669"/>
    <property type="project" value="UniProtKB-UniRule"/>
</dbReference>
<accession>A0A2S4N892</accession>
<feature type="transmembrane region" description="Helical" evidence="2">
    <location>
        <begin position="144"/>
        <end position="165"/>
    </location>
</feature>
<comment type="function">
    <text evidence="2">NDH-1 shuttles electrons from NADH, via FMN and iron-sulfur (Fe-S) centers, to quinones in the respiratory chain. Couples the redox reaction to proton translocation (for every two electrons transferred, four hydrogen ions are translocated across the cytoplasmic membrane), and thus conserves the redox energy in a proton gradient.</text>
</comment>
<dbReference type="GO" id="GO:0008137">
    <property type="term" value="F:NADH dehydrogenase (ubiquinone) activity"/>
    <property type="evidence" value="ECO:0007669"/>
    <property type="project" value="UniProtKB-UniRule"/>
</dbReference>
<keyword evidence="2" id="KW-0812">Transmembrane</keyword>
<keyword evidence="2" id="KW-0874">Quinone</keyword>
<keyword evidence="2" id="KW-0520">NAD</keyword>
<keyword evidence="2" id="KW-0472">Membrane</keyword>
<evidence type="ECO:0000313" key="4">
    <source>
        <dbReference type="Proteomes" id="UP000237056"/>
    </source>
</evidence>
<reference evidence="3 4" key="1">
    <citation type="submission" date="2018-01" db="EMBL/GenBank/DDBJ databases">
        <title>Genomic Encyclopedia of Type Strains, Phase I: the one thousand microbial genomes (KMG-I) project.</title>
        <authorList>
            <person name="Goeker M."/>
        </authorList>
    </citation>
    <scope>NUCLEOTIDE SEQUENCE [LARGE SCALE GENOMIC DNA]</scope>
    <source>
        <strain evidence="3 4">DSM 17960</strain>
    </source>
</reference>
<dbReference type="OrthoDB" id="9790848at2"/>
<keyword evidence="2" id="KW-1133">Transmembrane helix</keyword>
<dbReference type="Gene3D" id="1.20.120.1200">
    <property type="entry name" value="NADH-ubiquinone/plastoquinone oxidoreductase chain 6, subunit NuoJ"/>
    <property type="match status" value="1"/>
</dbReference>
<dbReference type="RefSeq" id="WP_103725988.1">
    <property type="nucleotide sequence ID" value="NZ_PQNY01000007.1"/>
</dbReference>
<dbReference type="PANTHER" id="PTHR33269">
    <property type="entry name" value="NADH-UBIQUINONE OXIDOREDUCTASE CHAIN 6"/>
    <property type="match status" value="1"/>
</dbReference>
<dbReference type="GO" id="GO:0005886">
    <property type="term" value="C:plasma membrane"/>
    <property type="evidence" value="ECO:0007669"/>
    <property type="project" value="UniProtKB-SubCell"/>
</dbReference>
<proteinExistence type="inferred from homology"/>
<evidence type="ECO:0000256" key="1">
    <source>
        <dbReference type="ARBA" id="ARBA00005698"/>
    </source>
</evidence>
<feature type="transmembrane region" description="Helical" evidence="2">
    <location>
        <begin position="55"/>
        <end position="78"/>
    </location>
</feature>
<dbReference type="EMBL" id="PQNY01000007">
    <property type="protein sequence ID" value="POS01922.1"/>
    <property type="molecule type" value="Genomic_DNA"/>
</dbReference>
<evidence type="ECO:0000256" key="2">
    <source>
        <dbReference type="RuleBase" id="RU004429"/>
    </source>
</evidence>
<name>A0A2S4N892_9FLAO</name>
<organism evidence="3 4">
    <name type="scientific">Flavobacterium croceum DSM 17960</name>
    <dbReference type="NCBI Taxonomy" id="1121886"/>
    <lineage>
        <taxon>Bacteria</taxon>
        <taxon>Pseudomonadati</taxon>
        <taxon>Bacteroidota</taxon>
        <taxon>Flavobacteriia</taxon>
        <taxon>Flavobacteriales</taxon>
        <taxon>Flavobacteriaceae</taxon>
        <taxon>Flavobacterium</taxon>
    </lineage>
</organism>
<gene>
    <name evidence="3" type="ORF">Q361_107112</name>
</gene>
<dbReference type="InterPro" id="IPR042106">
    <property type="entry name" value="Nuo/plastoQ_OxRdtase_6_NuoJ"/>
</dbReference>
<comment type="caution">
    <text evidence="3">The sequence shown here is derived from an EMBL/GenBank/DDBJ whole genome shotgun (WGS) entry which is preliminary data.</text>
</comment>
<feature type="transmembrane region" description="Helical" evidence="2">
    <location>
        <begin position="32"/>
        <end position="49"/>
    </location>
</feature>